<organism evidence="4 5">
    <name type="scientific">Anthropogastromicrobium aceti</name>
    <dbReference type="NCBI Taxonomy" id="2981768"/>
    <lineage>
        <taxon>Bacteria</taxon>
        <taxon>Bacillati</taxon>
        <taxon>Bacillota</taxon>
        <taxon>Clostridia</taxon>
        <taxon>Lachnospirales</taxon>
        <taxon>Lachnospiraceae</taxon>
        <taxon>Anthropogastromicrobium</taxon>
    </lineage>
</organism>
<dbReference type="PANTHER" id="PTHR43479">
    <property type="entry name" value="ACREF/ENVCD OPERON REPRESSOR-RELATED"/>
    <property type="match status" value="1"/>
</dbReference>
<evidence type="ECO:0000313" key="5">
    <source>
        <dbReference type="Proteomes" id="UP001198200"/>
    </source>
</evidence>
<dbReference type="InterPro" id="IPR050624">
    <property type="entry name" value="HTH-type_Tx_Regulator"/>
</dbReference>
<keyword evidence="1 2" id="KW-0238">DNA-binding</keyword>
<dbReference type="Proteomes" id="UP001198200">
    <property type="component" value="Unassembled WGS sequence"/>
</dbReference>
<dbReference type="SUPFAM" id="SSF46689">
    <property type="entry name" value="Homeodomain-like"/>
    <property type="match status" value="1"/>
</dbReference>
<evidence type="ECO:0000256" key="2">
    <source>
        <dbReference type="PROSITE-ProRule" id="PRU00335"/>
    </source>
</evidence>
<dbReference type="GO" id="GO:0003677">
    <property type="term" value="F:DNA binding"/>
    <property type="evidence" value="ECO:0007669"/>
    <property type="project" value="UniProtKB-UniRule"/>
</dbReference>
<dbReference type="PANTHER" id="PTHR43479:SF7">
    <property type="entry name" value="TETR-FAMILY TRANSCRIPTIONAL REGULATOR"/>
    <property type="match status" value="1"/>
</dbReference>
<proteinExistence type="predicted"/>
<feature type="DNA-binding region" description="H-T-H motif" evidence="2">
    <location>
        <begin position="26"/>
        <end position="45"/>
    </location>
</feature>
<dbReference type="InterPro" id="IPR001647">
    <property type="entry name" value="HTH_TetR"/>
</dbReference>
<evidence type="ECO:0000256" key="1">
    <source>
        <dbReference type="ARBA" id="ARBA00023125"/>
    </source>
</evidence>
<evidence type="ECO:0000259" key="3">
    <source>
        <dbReference type="PROSITE" id="PS50977"/>
    </source>
</evidence>
<dbReference type="Gene3D" id="1.10.357.10">
    <property type="entry name" value="Tetracycline Repressor, domain 2"/>
    <property type="match status" value="1"/>
</dbReference>
<dbReference type="InterPro" id="IPR039532">
    <property type="entry name" value="TetR_C_Firmicutes"/>
</dbReference>
<dbReference type="EMBL" id="JAJEQN010000001">
    <property type="protein sequence ID" value="MCC2220130.1"/>
    <property type="molecule type" value="Genomic_DNA"/>
</dbReference>
<accession>A0AAE3E1M6</accession>
<dbReference type="RefSeq" id="WP_262538037.1">
    <property type="nucleotide sequence ID" value="NZ_JAJEQN010000001.1"/>
</dbReference>
<keyword evidence="5" id="KW-1185">Reference proteome</keyword>
<dbReference type="Pfam" id="PF14278">
    <property type="entry name" value="TetR_C_8"/>
    <property type="match status" value="1"/>
</dbReference>
<name>A0AAE3E1M6_9FIRM</name>
<reference evidence="4 5" key="1">
    <citation type="submission" date="2021-10" db="EMBL/GenBank/DDBJ databases">
        <title>Anaerobic single-cell dispensing facilitates the cultivation of human gut bacteria.</title>
        <authorList>
            <person name="Afrizal A."/>
        </authorList>
    </citation>
    <scope>NUCLEOTIDE SEQUENCE [LARGE SCALE GENOMIC DNA]</scope>
    <source>
        <strain evidence="4 5">CLA-AA-H224</strain>
    </source>
</reference>
<protein>
    <submittedName>
        <fullName evidence="4">TetR/AcrR family transcriptional regulator C-terminal domain-containing protein</fullName>
    </submittedName>
</protein>
<dbReference type="PROSITE" id="PS50977">
    <property type="entry name" value="HTH_TETR_2"/>
    <property type="match status" value="1"/>
</dbReference>
<evidence type="ECO:0000313" key="4">
    <source>
        <dbReference type="EMBL" id="MCC2220130.1"/>
    </source>
</evidence>
<comment type="caution">
    <text evidence="4">The sequence shown here is derived from an EMBL/GenBank/DDBJ whole genome shotgun (WGS) entry which is preliminary data.</text>
</comment>
<dbReference type="Pfam" id="PF00440">
    <property type="entry name" value="TetR_N"/>
    <property type="match status" value="1"/>
</dbReference>
<dbReference type="InterPro" id="IPR009057">
    <property type="entry name" value="Homeodomain-like_sf"/>
</dbReference>
<dbReference type="AlphaFoldDB" id="A0AAE3E1M6"/>
<sequence>MAIATKKLLADGLKELLEKKTLDKITVKELVATCGVNRQTFYYNFQDIYELLEWIFVEEGKRVRKETAEKKNWQDRLHAVIDELNKEDNRRLILNAFYSVNPMQIDRFMQNYFRPAVEEILTEYIQDVDISEENREFMIRMYDLFWVDLVMRWIQTGMEISEMTGDIEKIMYVMTGSSQYIAQSLKAFENKDRKALRPAGEKNKKN</sequence>
<gene>
    <name evidence="4" type="ORF">LKD48_00505</name>
</gene>
<feature type="domain" description="HTH tetR-type" evidence="3">
    <location>
        <begin position="3"/>
        <end position="63"/>
    </location>
</feature>